<feature type="region of interest" description="Disordered" evidence="1">
    <location>
        <begin position="1"/>
        <end position="50"/>
    </location>
</feature>
<dbReference type="Proteomes" id="UP000827892">
    <property type="component" value="Chromosome I"/>
</dbReference>
<dbReference type="EMBL" id="CP090891">
    <property type="protein sequence ID" value="ULU12295.1"/>
    <property type="molecule type" value="Genomic_DNA"/>
</dbReference>
<reference evidence="2 3" key="1">
    <citation type="submission" date="2022-05" db="EMBL/GenBank/DDBJ databases">
        <title>Chromosome-level reference genomes for two strains of Caenorhabditis briggsae: an improved platform for comparative genomics.</title>
        <authorList>
            <person name="Stevens L."/>
            <person name="Andersen E.C."/>
        </authorList>
    </citation>
    <scope>NUCLEOTIDE SEQUENCE [LARGE SCALE GENOMIC DNA]</scope>
    <source>
        <strain evidence="2">QX1410_ONT</strain>
        <tissue evidence="2">Whole-organism</tissue>
    </source>
</reference>
<accession>A0AAE9DWI9</accession>
<evidence type="ECO:0000313" key="3">
    <source>
        <dbReference type="Proteomes" id="UP000827892"/>
    </source>
</evidence>
<proteinExistence type="predicted"/>
<dbReference type="AlphaFoldDB" id="A0AAE9DWI9"/>
<evidence type="ECO:0000313" key="2">
    <source>
        <dbReference type="EMBL" id="ULU12295.1"/>
    </source>
</evidence>
<feature type="compositionally biased region" description="Basic and acidic residues" evidence="1">
    <location>
        <begin position="9"/>
        <end position="27"/>
    </location>
</feature>
<name>A0AAE9DWI9_CAEBR</name>
<sequence>MRMGRQTMRRADHVEYTDYEDEKEKAAPIRQQRSVHPQQPHRWARSPTTSTSTRVASFIVLCRGYRVLTVALHRNEIDYITI</sequence>
<protein>
    <submittedName>
        <fullName evidence="2">Uncharacterized protein</fullName>
    </submittedName>
</protein>
<evidence type="ECO:0000256" key="1">
    <source>
        <dbReference type="SAM" id="MobiDB-lite"/>
    </source>
</evidence>
<gene>
    <name evidence="2" type="ORF">L3Y34_015546</name>
</gene>
<organism evidence="2 3">
    <name type="scientific">Caenorhabditis briggsae</name>
    <dbReference type="NCBI Taxonomy" id="6238"/>
    <lineage>
        <taxon>Eukaryota</taxon>
        <taxon>Metazoa</taxon>
        <taxon>Ecdysozoa</taxon>
        <taxon>Nematoda</taxon>
        <taxon>Chromadorea</taxon>
        <taxon>Rhabditida</taxon>
        <taxon>Rhabditina</taxon>
        <taxon>Rhabditomorpha</taxon>
        <taxon>Rhabditoidea</taxon>
        <taxon>Rhabditidae</taxon>
        <taxon>Peloderinae</taxon>
        <taxon>Caenorhabditis</taxon>
    </lineage>
</organism>